<dbReference type="InterPro" id="IPR027417">
    <property type="entry name" value="P-loop_NTPase"/>
</dbReference>
<dbReference type="RefSeq" id="WP_015723793.1">
    <property type="nucleotide sequence ID" value="NC_014972.1"/>
</dbReference>
<evidence type="ECO:0000259" key="4">
    <source>
        <dbReference type="PROSITE" id="PS50893"/>
    </source>
</evidence>
<sequence length="258" mass="28146">MTESVAAITVQNLTMAYGSFVLQRDLTFTIARGDIFVIMGGSGCGKSTLLRHMIGLKPPASGAVWYGRDNFWELEEEDRATIVRRAGVLYQSGALWSSMTLAENVALPLQHYTDLPPAVIAELVSFKLSLVGLAGFEEFYPAQLSGGMRKRAALARAIALDPDFLFFDEPSAGLDPISARNLDELILELRESLGATVIIVTHELASIYAIATNSVYLDSEAKTMLATGDPKRLLQECTDPTVLKFLTRGTGKREVRTV</sequence>
<dbReference type="Proteomes" id="UP000006365">
    <property type="component" value="Chromosome"/>
</dbReference>
<evidence type="ECO:0000313" key="5">
    <source>
        <dbReference type="EMBL" id="ADW17250.1"/>
    </source>
</evidence>
<keyword evidence="1" id="KW-0813">Transport</keyword>
<evidence type="ECO:0000256" key="3">
    <source>
        <dbReference type="ARBA" id="ARBA00022840"/>
    </source>
</evidence>
<dbReference type="Gene3D" id="3.40.50.300">
    <property type="entry name" value="P-loop containing nucleotide triphosphate hydrolases"/>
    <property type="match status" value="1"/>
</dbReference>
<dbReference type="SUPFAM" id="SSF52540">
    <property type="entry name" value="P-loop containing nucleoside triphosphate hydrolases"/>
    <property type="match status" value="1"/>
</dbReference>
<dbReference type="GO" id="GO:0005524">
    <property type="term" value="F:ATP binding"/>
    <property type="evidence" value="ECO:0007669"/>
    <property type="project" value="UniProtKB-KW"/>
</dbReference>
<dbReference type="KEGG" id="dpr:Despr_1078"/>
<dbReference type="PROSITE" id="PS00211">
    <property type="entry name" value="ABC_TRANSPORTER_1"/>
    <property type="match status" value="1"/>
</dbReference>
<evidence type="ECO:0000256" key="1">
    <source>
        <dbReference type="ARBA" id="ARBA00022448"/>
    </source>
</evidence>
<dbReference type="PANTHER" id="PTHR43023">
    <property type="entry name" value="PROTEIN TRIGALACTOSYLDIACYLGLYCEROL 3, CHLOROPLASTIC"/>
    <property type="match status" value="1"/>
</dbReference>
<dbReference type="EMBL" id="CP002364">
    <property type="protein sequence ID" value="ADW17250.1"/>
    <property type="molecule type" value="Genomic_DNA"/>
</dbReference>
<keyword evidence="6" id="KW-1185">Reference proteome</keyword>
<proteinExistence type="predicted"/>
<dbReference type="AlphaFoldDB" id="A0A7U3YKV2"/>
<keyword evidence="3" id="KW-0067">ATP-binding</keyword>
<dbReference type="InterPro" id="IPR003439">
    <property type="entry name" value="ABC_transporter-like_ATP-bd"/>
</dbReference>
<dbReference type="GO" id="GO:0016887">
    <property type="term" value="F:ATP hydrolysis activity"/>
    <property type="evidence" value="ECO:0007669"/>
    <property type="project" value="InterPro"/>
</dbReference>
<dbReference type="SMART" id="SM00382">
    <property type="entry name" value="AAA"/>
    <property type="match status" value="1"/>
</dbReference>
<evidence type="ECO:0000256" key="2">
    <source>
        <dbReference type="ARBA" id="ARBA00022741"/>
    </source>
</evidence>
<evidence type="ECO:0000313" key="6">
    <source>
        <dbReference type="Proteomes" id="UP000006365"/>
    </source>
</evidence>
<organism evidence="5 6">
    <name type="scientific">Desulfobulbus propionicus (strain ATCC 33891 / DSM 2032 / VKM B-1956 / 1pr3)</name>
    <dbReference type="NCBI Taxonomy" id="577650"/>
    <lineage>
        <taxon>Bacteria</taxon>
        <taxon>Pseudomonadati</taxon>
        <taxon>Thermodesulfobacteriota</taxon>
        <taxon>Desulfobulbia</taxon>
        <taxon>Desulfobulbales</taxon>
        <taxon>Desulfobulbaceae</taxon>
        <taxon>Desulfobulbus</taxon>
    </lineage>
</organism>
<accession>A0A7U3YKV2</accession>
<gene>
    <name evidence="5" type="ordered locus">Despr_1078</name>
</gene>
<name>A0A7U3YKV2_DESPD</name>
<dbReference type="PANTHER" id="PTHR43023:SF3">
    <property type="entry name" value="PROTEIN TRIGALACTOSYLDIACYLGLYCEROL 3, CHLOROPLASTIC"/>
    <property type="match status" value="1"/>
</dbReference>
<dbReference type="InterPro" id="IPR003593">
    <property type="entry name" value="AAA+_ATPase"/>
</dbReference>
<feature type="domain" description="ABC transporter" evidence="4">
    <location>
        <begin position="8"/>
        <end position="246"/>
    </location>
</feature>
<dbReference type="PROSITE" id="PS50893">
    <property type="entry name" value="ABC_TRANSPORTER_2"/>
    <property type="match status" value="1"/>
</dbReference>
<keyword evidence="2" id="KW-0547">Nucleotide-binding</keyword>
<dbReference type="InterPro" id="IPR017871">
    <property type="entry name" value="ABC_transporter-like_CS"/>
</dbReference>
<reference evidence="5 6" key="1">
    <citation type="journal article" date="2011" name="Stand. Genomic Sci.">
        <title>Complete genome sequence of Desulfobulbus propionicus type strain (1pr3).</title>
        <authorList>
            <person name="Pagani I."/>
            <person name="Lapidus A."/>
            <person name="Nolan M."/>
            <person name="Lucas S."/>
            <person name="Hammon N."/>
            <person name="Deshpande S."/>
            <person name="Cheng J.F."/>
            <person name="Chertkov O."/>
            <person name="Davenport K."/>
            <person name="Tapia R."/>
            <person name="Han C."/>
            <person name="Goodwin L."/>
            <person name="Pitluck S."/>
            <person name="Liolios K."/>
            <person name="Mavromatis K."/>
            <person name="Ivanova N."/>
            <person name="Mikhailova N."/>
            <person name="Pati A."/>
            <person name="Chen A."/>
            <person name="Palaniappan K."/>
            <person name="Land M."/>
            <person name="Hauser L."/>
            <person name="Chang Y.J."/>
            <person name="Jeffries C.D."/>
            <person name="Detter J.C."/>
            <person name="Brambilla E."/>
            <person name="Kannan K.P."/>
            <person name="Djao O.D."/>
            <person name="Rohde M."/>
            <person name="Pukall R."/>
            <person name="Spring S."/>
            <person name="Goker M."/>
            <person name="Sikorski J."/>
            <person name="Woyke T."/>
            <person name="Bristow J."/>
            <person name="Eisen J.A."/>
            <person name="Markowitz V."/>
            <person name="Hugenholtz P."/>
            <person name="Kyrpides N.C."/>
            <person name="Klenk H.P."/>
        </authorList>
    </citation>
    <scope>NUCLEOTIDE SEQUENCE [LARGE SCALE GENOMIC DNA]</scope>
    <source>
        <strain evidence="6">ATCC 33891 / DSM 2032 / 1pr3</strain>
    </source>
</reference>
<dbReference type="Pfam" id="PF00005">
    <property type="entry name" value="ABC_tran"/>
    <property type="match status" value="1"/>
</dbReference>
<protein>
    <submittedName>
        <fullName evidence="5">ABC transporter related protein</fullName>
    </submittedName>
</protein>